<comment type="caution">
    <text evidence="1">The sequence shown here is derived from an EMBL/GenBank/DDBJ whole genome shotgun (WGS) entry which is preliminary data.</text>
</comment>
<evidence type="ECO:0000313" key="2">
    <source>
        <dbReference type="Proteomes" id="UP000325218"/>
    </source>
</evidence>
<organism evidence="1 2">
    <name type="scientific">Paenibacillus faecis</name>
    <dbReference type="NCBI Taxonomy" id="862114"/>
    <lineage>
        <taxon>Bacteria</taxon>
        <taxon>Bacillati</taxon>
        <taxon>Bacillota</taxon>
        <taxon>Bacilli</taxon>
        <taxon>Bacillales</taxon>
        <taxon>Paenibacillaceae</taxon>
        <taxon>Paenibacillus</taxon>
    </lineage>
</organism>
<protein>
    <recommendedName>
        <fullName evidence="3">Mannose-6-phosphate isomerase</fullName>
    </recommendedName>
</protein>
<dbReference type="InterPro" id="IPR058926">
    <property type="entry name" value="YmzB-like"/>
</dbReference>
<proteinExistence type="predicted"/>
<reference evidence="1 2" key="1">
    <citation type="submission" date="2019-08" db="EMBL/GenBank/DDBJ databases">
        <title>Genome sequencing of Paenibacillus faecis DSM 23593(T).</title>
        <authorList>
            <person name="Kook J.-K."/>
            <person name="Park S.-N."/>
            <person name="Lim Y.K."/>
        </authorList>
    </citation>
    <scope>NUCLEOTIDE SEQUENCE [LARGE SCALE GENOMIC DNA]</scope>
    <source>
        <strain evidence="1 2">DSM 23593</strain>
    </source>
</reference>
<keyword evidence="2" id="KW-1185">Reference proteome</keyword>
<dbReference type="Pfam" id="PF25846">
    <property type="entry name" value="YmzB"/>
    <property type="match status" value="1"/>
</dbReference>
<accession>A0A5D0CN74</accession>
<dbReference type="OrthoDB" id="2613420at2"/>
<sequence>MNECLRPVMDWLDEHMGRSLHIRKAEQGDTDEVRLKLEHTDIRDDRSHALDDYTGGPVLILQGEGRVIQPGGTELNLPGNAFLIPVENIMQARIDGQTITVETGRARYDITES</sequence>
<dbReference type="AlphaFoldDB" id="A0A5D0CN74"/>
<dbReference type="EMBL" id="VSDO01000006">
    <property type="protein sequence ID" value="TYA10097.1"/>
    <property type="molecule type" value="Genomic_DNA"/>
</dbReference>
<evidence type="ECO:0000313" key="1">
    <source>
        <dbReference type="EMBL" id="TYA10097.1"/>
    </source>
</evidence>
<gene>
    <name evidence="1" type="ORF">FRY98_26235</name>
</gene>
<dbReference type="Proteomes" id="UP000325218">
    <property type="component" value="Unassembled WGS sequence"/>
</dbReference>
<evidence type="ECO:0008006" key="3">
    <source>
        <dbReference type="Google" id="ProtNLM"/>
    </source>
</evidence>
<name>A0A5D0CN74_9BACL</name>
<dbReference type="RefSeq" id="WP_148457668.1">
    <property type="nucleotide sequence ID" value="NZ_BORZ01000004.1"/>
</dbReference>